<gene>
    <name evidence="1" type="ORF">CCMP2556_LOCUS30240</name>
</gene>
<keyword evidence="2" id="KW-1185">Reference proteome</keyword>
<dbReference type="Proteomes" id="UP001642484">
    <property type="component" value="Unassembled WGS sequence"/>
</dbReference>
<accession>A0ABP0NCH0</accession>
<dbReference type="EMBL" id="CAXAMN010021618">
    <property type="protein sequence ID" value="CAK9061497.1"/>
    <property type="molecule type" value="Genomic_DNA"/>
</dbReference>
<organism evidence="1 2">
    <name type="scientific">Durusdinium trenchii</name>
    <dbReference type="NCBI Taxonomy" id="1381693"/>
    <lineage>
        <taxon>Eukaryota</taxon>
        <taxon>Sar</taxon>
        <taxon>Alveolata</taxon>
        <taxon>Dinophyceae</taxon>
        <taxon>Suessiales</taxon>
        <taxon>Symbiodiniaceae</taxon>
        <taxon>Durusdinium</taxon>
    </lineage>
</organism>
<evidence type="ECO:0000313" key="2">
    <source>
        <dbReference type="Proteomes" id="UP001642484"/>
    </source>
</evidence>
<protein>
    <submittedName>
        <fullName evidence="1">Uncharacterized protein</fullName>
    </submittedName>
</protein>
<name>A0ABP0NCH0_9DINO</name>
<comment type="caution">
    <text evidence="1">The sequence shown here is derived from an EMBL/GenBank/DDBJ whole genome shotgun (WGS) entry which is preliminary data.</text>
</comment>
<proteinExistence type="predicted"/>
<reference evidence="1 2" key="1">
    <citation type="submission" date="2024-02" db="EMBL/GenBank/DDBJ databases">
        <authorList>
            <person name="Chen Y."/>
            <person name="Shah S."/>
            <person name="Dougan E. K."/>
            <person name="Thang M."/>
            <person name="Chan C."/>
        </authorList>
    </citation>
    <scope>NUCLEOTIDE SEQUENCE [LARGE SCALE GENOMIC DNA]</scope>
</reference>
<sequence length="80" mass="8511">MAGLLEFLGDRCGLLKLTSVLFLLSKDDVDDVLREAASQLLAKGELGGALAVREDENLDQAEAVAEMVPKISALQNQAPD</sequence>
<evidence type="ECO:0000313" key="1">
    <source>
        <dbReference type="EMBL" id="CAK9061497.1"/>
    </source>
</evidence>